<dbReference type="EMBL" id="LAZR01017930">
    <property type="protein sequence ID" value="KKL98411.1"/>
    <property type="molecule type" value="Genomic_DNA"/>
</dbReference>
<keyword evidence="3" id="KW-1003">Cell membrane</keyword>
<dbReference type="Pfam" id="PF00005">
    <property type="entry name" value="ABC_tran"/>
    <property type="match status" value="2"/>
</dbReference>
<protein>
    <recommendedName>
        <fullName evidence="9">ABC transporter domain-containing protein</fullName>
    </recommendedName>
</protein>
<comment type="subcellular location">
    <subcellularLocation>
        <location evidence="1">Cell membrane</location>
        <topology evidence="1">Peripheral membrane protein</topology>
    </subcellularLocation>
</comment>
<name>A0A0F9H635_9ZZZZ</name>
<evidence type="ECO:0000256" key="3">
    <source>
        <dbReference type="ARBA" id="ARBA00022475"/>
    </source>
</evidence>
<feature type="domain" description="ABC transporter" evidence="9">
    <location>
        <begin position="7"/>
        <end position="243"/>
    </location>
</feature>
<keyword evidence="7" id="KW-1278">Translocase</keyword>
<dbReference type="GO" id="GO:0016887">
    <property type="term" value="F:ATP hydrolysis activity"/>
    <property type="evidence" value="ECO:0007669"/>
    <property type="project" value="InterPro"/>
</dbReference>
<dbReference type="PANTHER" id="PTHR43790">
    <property type="entry name" value="CARBOHYDRATE TRANSPORT ATP-BINDING PROTEIN MG119-RELATED"/>
    <property type="match status" value="1"/>
</dbReference>
<evidence type="ECO:0000256" key="8">
    <source>
        <dbReference type="ARBA" id="ARBA00023136"/>
    </source>
</evidence>
<keyword evidence="2" id="KW-0813">Transport</keyword>
<proteinExistence type="predicted"/>
<sequence>MKVGVILQASEISKHFVGVQALDRVQFELKRGEVHALVGENGAGKTTLMKILFGITHAQQGAIFYINQGIKVKNPHEAIKLGIGMVHQHLMLAPDLTVAENMVLGVEPLKGKILLDTNKAIEITKQVSAEYGLDVPANRKIKDLPIGIRQRVEILKALFRNAELLILDEPTSVLTPQESEILFRTLKELKNHGKTIIFISHKLKEVKQIADRITIMRDARVITTKDAGELTEHDIAYLMVGREISFTRVRPPEKRGETFLSVHNLSYLNDENTRILKNISFEVNSGEILGLAGVEGNGQTELVQALTGLLEPSTGEILIKGENINGLSPREIRERRVAHIPEDRMENGVAEQTTLEENFTIFQKVQFKLEKNRNLQQ</sequence>
<evidence type="ECO:0000256" key="4">
    <source>
        <dbReference type="ARBA" id="ARBA00022737"/>
    </source>
</evidence>
<dbReference type="AlphaFoldDB" id="A0A0F9H635"/>
<dbReference type="InterPro" id="IPR003439">
    <property type="entry name" value="ABC_transporter-like_ATP-bd"/>
</dbReference>
<evidence type="ECO:0000256" key="7">
    <source>
        <dbReference type="ARBA" id="ARBA00022967"/>
    </source>
</evidence>
<dbReference type="InterPro" id="IPR003593">
    <property type="entry name" value="AAA+_ATPase"/>
</dbReference>
<dbReference type="PROSITE" id="PS50893">
    <property type="entry name" value="ABC_TRANSPORTER_2"/>
    <property type="match status" value="1"/>
</dbReference>
<dbReference type="GO" id="GO:0005524">
    <property type="term" value="F:ATP binding"/>
    <property type="evidence" value="ECO:0007669"/>
    <property type="project" value="UniProtKB-KW"/>
</dbReference>
<evidence type="ECO:0000256" key="2">
    <source>
        <dbReference type="ARBA" id="ARBA00022448"/>
    </source>
</evidence>
<keyword evidence="5" id="KW-0547">Nucleotide-binding</keyword>
<dbReference type="InterPro" id="IPR050107">
    <property type="entry name" value="ABC_carbohydrate_import_ATPase"/>
</dbReference>
<dbReference type="CDD" id="cd03216">
    <property type="entry name" value="ABC_Carb_Monos_I"/>
    <property type="match status" value="1"/>
</dbReference>
<dbReference type="SMART" id="SM00382">
    <property type="entry name" value="AAA"/>
    <property type="match status" value="1"/>
</dbReference>
<dbReference type="PANTHER" id="PTHR43790:SF4">
    <property type="entry name" value="GUANOSINE IMPORT ATP-BINDING PROTEIN NUPO"/>
    <property type="match status" value="1"/>
</dbReference>
<organism evidence="10">
    <name type="scientific">marine sediment metagenome</name>
    <dbReference type="NCBI Taxonomy" id="412755"/>
    <lineage>
        <taxon>unclassified sequences</taxon>
        <taxon>metagenomes</taxon>
        <taxon>ecological metagenomes</taxon>
    </lineage>
</organism>
<dbReference type="InterPro" id="IPR027417">
    <property type="entry name" value="P-loop_NTPase"/>
</dbReference>
<dbReference type="FunFam" id="3.40.50.300:FF:000127">
    <property type="entry name" value="Ribose import ATP-binding protein RbsA"/>
    <property type="match status" value="1"/>
</dbReference>
<accession>A0A0F9H635</accession>
<evidence type="ECO:0000313" key="10">
    <source>
        <dbReference type="EMBL" id="KKL98411.1"/>
    </source>
</evidence>
<gene>
    <name evidence="10" type="ORF">LCGC14_1824680</name>
</gene>
<evidence type="ECO:0000256" key="6">
    <source>
        <dbReference type="ARBA" id="ARBA00022840"/>
    </source>
</evidence>
<reference evidence="10" key="1">
    <citation type="journal article" date="2015" name="Nature">
        <title>Complex archaea that bridge the gap between prokaryotes and eukaryotes.</title>
        <authorList>
            <person name="Spang A."/>
            <person name="Saw J.H."/>
            <person name="Jorgensen S.L."/>
            <person name="Zaremba-Niedzwiedzka K."/>
            <person name="Martijn J."/>
            <person name="Lind A.E."/>
            <person name="van Eijk R."/>
            <person name="Schleper C."/>
            <person name="Guy L."/>
            <person name="Ettema T.J."/>
        </authorList>
    </citation>
    <scope>NUCLEOTIDE SEQUENCE</scope>
</reference>
<keyword evidence="4" id="KW-0677">Repeat</keyword>
<keyword evidence="8" id="KW-0472">Membrane</keyword>
<evidence type="ECO:0000259" key="9">
    <source>
        <dbReference type="PROSITE" id="PS50893"/>
    </source>
</evidence>
<dbReference type="SUPFAM" id="SSF52540">
    <property type="entry name" value="P-loop containing nucleoside triphosphate hydrolases"/>
    <property type="match status" value="2"/>
</dbReference>
<keyword evidence="6" id="KW-0067">ATP-binding</keyword>
<comment type="caution">
    <text evidence="10">The sequence shown here is derived from an EMBL/GenBank/DDBJ whole genome shotgun (WGS) entry which is preliminary data.</text>
</comment>
<dbReference type="GO" id="GO:0005886">
    <property type="term" value="C:plasma membrane"/>
    <property type="evidence" value="ECO:0007669"/>
    <property type="project" value="UniProtKB-SubCell"/>
</dbReference>
<evidence type="ECO:0000256" key="1">
    <source>
        <dbReference type="ARBA" id="ARBA00004202"/>
    </source>
</evidence>
<dbReference type="Gene3D" id="3.40.50.300">
    <property type="entry name" value="P-loop containing nucleotide triphosphate hydrolases"/>
    <property type="match status" value="2"/>
</dbReference>
<evidence type="ECO:0000256" key="5">
    <source>
        <dbReference type="ARBA" id="ARBA00022741"/>
    </source>
</evidence>